<reference evidence="5" key="1">
    <citation type="submission" date="2022-11" db="UniProtKB">
        <authorList>
            <consortium name="WormBaseParasite"/>
        </authorList>
    </citation>
    <scope>IDENTIFICATION</scope>
</reference>
<organism evidence="4 5">
    <name type="scientific">Ditylenchus dipsaci</name>
    <dbReference type="NCBI Taxonomy" id="166011"/>
    <lineage>
        <taxon>Eukaryota</taxon>
        <taxon>Metazoa</taxon>
        <taxon>Ecdysozoa</taxon>
        <taxon>Nematoda</taxon>
        <taxon>Chromadorea</taxon>
        <taxon>Rhabditida</taxon>
        <taxon>Tylenchina</taxon>
        <taxon>Tylenchomorpha</taxon>
        <taxon>Sphaerularioidea</taxon>
        <taxon>Anguinidae</taxon>
        <taxon>Anguininae</taxon>
        <taxon>Ditylenchus</taxon>
    </lineage>
</organism>
<dbReference type="Proteomes" id="UP000887574">
    <property type="component" value="Unplaced"/>
</dbReference>
<dbReference type="PANTHER" id="PTHR10241">
    <property type="entry name" value="LETHAL 2 GIANT LARVAE PROTEIN"/>
    <property type="match status" value="1"/>
</dbReference>
<feature type="domain" description="Lethal giant larvae homologue 2" evidence="3">
    <location>
        <begin position="58"/>
        <end position="142"/>
    </location>
</feature>
<keyword evidence="1" id="KW-0853">WD repeat</keyword>
<name>A0A915DF09_9BILA</name>
<evidence type="ECO:0000313" key="4">
    <source>
        <dbReference type="Proteomes" id="UP000887574"/>
    </source>
</evidence>
<dbReference type="PRINTS" id="PR00962">
    <property type="entry name" value="LETHAL2GIANT"/>
</dbReference>
<dbReference type="SUPFAM" id="SSF50978">
    <property type="entry name" value="WD40 repeat-like"/>
    <property type="match status" value="1"/>
</dbReference>
<dbReference type="PANTHER" id="PTHR10241:SF29">
    <property type="entry name" value="LETHAL(2) GIANT LARVAE PROTEIN"/>
    <property type="match status" value="1"/>
</dbReference>
<accession>A0A915DF09</accession>
<keyword evidence="2" id="KW-0677">Repeat</keyword>
<dbReference type="AlphaFoldDB" id="A0A915DF09"/>
<evidence type="ECO:0000256" key="2">
    <source>
        <dbReference type="ARBA" id="ARBA00022737"/>
    </source>
</evidence>
<proteinExistence type="predicted"/>
<dbReference type="GO" id="GO:0030864">
    <property type="term" value="C:cortical actin cytoskeleton"/>
    <property type="evidence" value="ECO:0007669"/>
    <property type="project" value="TreeGrafter"/>
</dbReference>
<dbReference type="GO" id="GO:0045159">
    <property type="term" value="F:myosin II binding"/>
    <property type="evidence" value="ECO:0007669"/>
    <property type="project" value="TreeGrafter"/>
</dbReference>
<dbReference type="GO" id="GO:0051294">
    <property type="term" value="P:establishment of spindle orientation"/>
    <property type="evidence" value="ECO:0007669"/>
    <property type="project" value="TreeGrafter"/>
</dbReference>
<dbReference type="GO" id="GO:0008593">
    <property type="term" value="P:regulation of Notch signaling pathway"/>
    <property type="evidence" value="ECO:0007669"/>
    <property type="project" value="TreeGrafter"/>
</dbReference>
<dbReference type="WBParaSite" id="jg18884">
    <property type="protein sequence ID" value="jg18884"/>
    <property type="gene ID" value="jg18884"/>
</dbReference>
<evidence type="ECO:0000259" key="3">
    <source>
        <dbReference type="Pfam" id="PF08366"/>
    </source>
</evidence>
<dbReference type="GO" id="GO:0005886">
    <property type="term" value="C:plasma membrane"/>
    <property type="evidence" value="ECO:0007669"/>
    <property type="project" value="TreeGrafter"/>
</dbReference>
<evidence type="ECO:0000313" key="5">
    <source>
        <dbReference type="WBParaSite" id="jg18884"/>
    </source>
</evidence>
<dbReference type="Pfam" id="PF08366">
    <property type="entry name" value="LLGL"/>
    <property type="match status" value="1"/>
</dbReference>
<sequence length="411" mass="45720">MENLTTVLIDSIERIFTSPIGLTDMCVIGSSNKLFCSRMDGSYTVFPWKMRLWKRRRITAKPLLSKNSKILLFLRWNALSFYGDRYTLSLMSDEKVVVLDFESPVLDFVVLCDCDNEHIASALFVLCEQELVVIDLKDHSWPMFALPHFNCIHSSPITTTAIFCNISKCAYTRLCELHQQQSRRSALSKRRWPLKCGNTFSQTSKSDEIAWKEATLLFTGHENGCVSIWLTNSLSLSRGSLSTQPMILKVSQLREIERRRPGMAPIKKAGVFDSCADDHRLSIVKVMFDVESAEIVVGGRAGQILVYEPILASKAAGAPHLVIIDMIEGSGADAQPNSRGIRNKNTALPPRTVGNGASTAFSLAFNTLLQFQPVVPVSALAWLANQSMLAVGNEFGKLSSKFMSLSENKTK</sequence>
<protein>
    <submittedName>
        <fullName evidence="5">Lethal giant larvae homologue 2 domain-containing protein</fullName>
    </submittedName>
</protein>
<dbReference type="InterPro" id="IPR013577">
    <property type="entry name" value="LLGL2"/>
</dbReference>
<dbReference type="InterPro" id="IPR000664">
    <property type="entry name" value="Lethal2_giant"/>
</dbReference>
<dbReference type="GO" id="GO:0006893">
    <property type="term" value="P:Golgi to plasma membrane transport"/>
    <property type="evidence" value="ECO:0007669"/>
    <property type="project" value="TreeGrafter"/>
</dbReference>
<dbReference type="GO" id="GO:0030866">
    <property type="term" value="P:cortical actin cytoskeleton organization"/>
    <property type="evidence" value="ECO:0007669"/>
    <property type="project" value="TreeGrafter"/>
</dbReference>
<dbReference type="GO" id="GO:0019905">
    <property type="term" value="F:syntaxin binding"/>
    <property type="evidence" value="ECO:0007669"/>
    <property type="project" value="TreeGrafter"/>
</dbReference>
<keyword evidence="4" id="KW-1185">Reference proteome</keyword>
<dbReference type="InterPro" id="IPR036322">
    <property type="entry name" value="WD40_repeat_dom_sf"/>
</dbReference>
<dbReference type="GO" id="GO:0032878">
    <property type="term" value="P:regulation of establishment or maintenance of cell polarity"/>
    <property type="evidence" value="ECO:0007669"/>
    <property type="project" value="TreeGrafter"/>
</dbReference>
<dbReference type="GO" id="GO:0005096">
    <property type="term" value="F:GTPase activator activity"/>
    <property type="evidence" value="ECO:0007669"/>
    <property type="project" value="TreeGrafter"/>
</dbReference>
<evidence type="ECO:0000256" key="1">
    <source>
        <dbReference type="ARBA" id="ARBA00022574"/>
    </source>
</evidence>